<dbReference type="Proteomes" id="UP000608071">
    <property type="component" value="Unassembled WGS sequence"/>
</dbReference>
<accession>A0ABR8SW85</accession>
<feature type="compositionally biased region" description="Polar residues" evidence="1">
    <location>
        <begin position="128"/>
        <end position="143"/>
    </location>
</feature>
<dbReference type="EMBL" id="JACSQL010000002">
    <property type="protein sequence ID" value="MBD7967722.1"/>
    <property type="molecule type" value="Genomic_DNA"/>
</dbReference>
<keyword evidence="3" id="KW-1185">Reference proteome</keyword>
<feature type="compositionally biased region" description="Basic and acidic residues" evidence="1">
    <location>
        <begin position="270"/>
        <end position="292"/>
    </location>
</feature>
<protein>
    <recommendedName>
        <fullName evidence="4">DnaD domain-containing protein</fullName>
    </recommendedName>
</protein>
<feature type="region of interest" description="Disordered" evidence="1">
    <location>
        <begin position="266"/>
        <end position="299"/>
    </location>
</feature>
<name>A0ABR8SW85_9BACL</name>
<evidence type="ECO:0008006" key="4">
    <source>
        <dbReference type="Google" id="ProtNLM"/>
    </source>
</evidence>
<evidence type="ECO:0000313" key="2">
    <source>
        <dbReference type="EMBL" id="MBD7967722.1"/>
    </source>
</evidence>
<reference evidence="2 3" key="1">
    <citation type="submission" date="2020-08" db="EMBL/GenBank/DDBJ databases">
        <title>A Genomic Blueprint of the Chicken Gut Microbiome.</title>
        <authorList>
            <person name="Gilroy R."/>
            <person name="Ravi A."/>
            <person name="Getino M."/>
            <person name="Pursley I."/>
            <person name="Horton D.L."/>
            <person name="Alikhan N.-F."/>
            <person name="Baker D."/>
            <person name="Gharbi K."/>
            <person name="Hall N."/>
            <person name="Watson M."/>
            <person name="Adriaenssens E.M."/>
            <person name="Foster-Nyarko E."/>
            <person name="Jarju S."/>
            <person name="Secka A."/>
            <person name="Antonio M."/>
            <person name="Oren A."/>
            <person name="Chaudhuri R."/>
            <person name="La Ragione R.M."/>
            <person name="Hildebrand F."/>
            <person name="Pallen M.J."/>
        </authorList>
    </citation>
    <scope>NUCLEOTIDE SEQUENCE [LARGE SCALE GENOMIC DNA]</scope>
    <source>
        <strain evidence="2 3">Sa2BVA9</strain>
    </source>
</reference>
<feature type="region of interest" description="Disordered" evidence="1">
    <location>
        <begin position="119"/>
        <end position="173"/>
    </location>
</feature>
<gene>
    <name evidence="2" type="ORF">H9647_06590</name>
</gene>
<comment type="caution">
    <text evidence="2">The sequence shown here is derived from an EMBL/GenBank/DDBJ whole genome shotgun (WGS) entry which is preliminary data.</text>
</comment>
<feature type="compositionally biased region" description="Basic and acidic residues" evidence="1">
    <location>
        <begin position="147"/>
        <end position="164"/>
    </location>
</feature>
<evidence type="ECO:0000256" key="1">
    <source>
        <dbReference type="SAM" id="MobiDB-lite"/>
    </source>
</evidence>
<evidence type="ECO:0000313" key="3">
    <source>
        <dbReference type="Proteomes" id="UP000608071"/>
    </source>
</evidence>
<dbReference type="RefSeq" id="WP_191798963.1">
    <property type="nucleotide sequence ID" value="NZ_JACSQL010000002.1"/>
</dbReference>
<organism evidence="2 3">
    <name type="scientific">Paenibacillus gallinarum</name>
    <dbReference type="NCBI Taxonomy" id="2762232"/>
    <lineage>
        <taxon>Bacteria</taxon>
        <taxon>Bacillati</taxon>
        <taxon>Bacillota</taxon>
        <taxon>Bacilli</taxon>
        <taxon>Bacillales</taxon>
        <taxon>Paenibacillaceae</taxon>
        <taxon>Paenibacillus</taxon>
    </lineage>
</organism>
<proteinExistence type="predicted"/>
<sequence length="314" mass="36374">MAGKGWIKLHRKIKESSIFNDHKLFRLWIICLTEATHKERDQIVGKRTVHLMPGEFVTGRFDITELYNQGLKPKEKVQGEKTVFRWLETLESGGFLTIKKTNKYSIVSIDNWGVYQCDDQQSDHENDQQMTNKRPSNDQQMTTNKNVKNDENEKNDKEEEKDPSSPKSLRTYSEDDINYRLAKRFHELAYQNAVEAGTSHLIKTPNLQKWANTFRLMFERDKVKDDEIGEVVKFALSDTFYRTIIFSPDNLRKHYKAILTRMNTGGGGRGEFRKGTQRNTPKDRKNASRNEELFLGSPGNAEVAATAELINSFE</sequence>